<sequence>MEDYEGQICVQTDSNLISVSQLDDEGYGIAFGGESWKVTKEAHVVAKGQKSGTPYKIATKEVLQGSSGVSKRRKRRDKRVSQPLHIMLDGRRCSDQTSNVNEWIKREVKKEHVADLNVENFQQGNGFGYVSSIAKLVTFNDVLGLEKKTLELGSSSVGVRG</sequence>
<proteinExistence type="predicted"/>
<evidence type="ECO:0000313" key="1">
    <source>
        <dbReference type="EMBL" id="GAA0144616.1"/>
    </source>
</evidence>
<protein>
    <submittedName>
        <fullName evidence="1">Uncharacterized protein</fullName>
    </submittedName>
</protein>
<accession>A0AAV3NZT8</accession>
<evidence type="ECO:0000313" key="2">
    <source>
        <dbReference type="Proteomes" id="UP001454036"/>
    </source>
</evidence>
<dbReference type="AlphaFoldDB" id="A0AAV3NZT8"/>
<organism evidence="1 2">
    <name type="scientific">Lithospermum erythrorhizon</name>
    <name type="common">Purple gromwell</name>
    <name type="synonym">Lithospermum officinale var. erythrorhizon</name>
    <dbReference type="NCBI Taxonomy" id="34254"/>
    <lineage>
        <taxon>Eukaryota</taxon>
        <taxon>Viridiplantae</taxon>
        <taxon>Streptophyta</taxon>
        <taxon>Embryophyta</taxon>
        <taxon>Tracheophyta</taxon>
        <taxon>Spermatophyta</taxon>
        <taxon>Magnoliopsida</taxon>
        <taxon>eudicotyledons</taxon>
        <taxon>Gunneridae</taxon>
        <taxon>Pentapetalae</taxon>
        <taxon>asterids</taxon>
        <taxon>lamiids</taxon>
        <taxon>Boraginales</taxon>
        <taxon>Boraginaceae</taxon>
        <taxon>Boraginoideae</taxon>
        <taxon>Lithospermeae</taxon>
        <taxon>Lithospermum</taxon>
    </lineage>
</organism>
<dbReference type="Proteomes" id="UP001454036">
    <property type="component" value="Unassembled WGS sequence"/>
</dbReference>
<keyword evidence="2" id="KW-1185">Reference proteome</keyword>
<name>A0AAV3NZT8_LITER</name>
<dbReference type="EMBL" id="BAABME010016130">
    <property type="protein sequence ID" value="GAA0144616.1"/>
    <property type="molecule type" value="Genomic_DNA"/>
</dbReference>
<reference evidence="1 2" key="1">
    <citation type="submission" date="2024-01" db="EMBL/GenBank/DDBJ databases">
        <title>The complete chloroplast genome sequence of Lithospermum erythrorhizon: insights into the phylogenetic relationship among Boraginaceae species and the maternal lineages of purple gromwells.</title>
        <authorList>
            <person name="Okada T."/>
            <person name="Watanabe K."/>
        </authorList>
    </citation>
    <scope>NUCLEOTIDE SEQUENCE [LARGE SCALE GENOMIC DNA]</scope>
</reference>
<gene>
    <name evidence="1" type="ORF">LIER_35973</name>
</gene>
<comment type="caution">
    <text evidence="1">The sequence shown here is derived from an EMBL/GenBank/DDBJ whole genome shotgun (WGS) entry which is preliminary data.</text>
</comment>